<name>A0A5J4PGS9_9ZZZZ</name>
<dbReference type="InterPro" id="IPR007351">
    <property type="entry name" value="YjbR"/>
</dbReference>
<reference evidence="1" key="1">
    <citation type="submission" date="2019-03" db="EMBL/GenBank/DDBJ databases">
        <title>Single cell metagenomics reveals metabolic interactions within the superorganism composed of flagellate Streblomastix strix and complex community of Bacteroidetes bacteria on its surface.</title>
        <authorList>
            <person name="Treitli S.C."/>
            <person name="Kolisko M."/>
            <person name="Husnik F."/>
            <person name="Keeling P."/>
            <person name="Hampl V."/>
        </authorList>
    </citation>
    <scope>NUCLEOTIDE SEQUENCE</scope>
    <source>
        <strain evidence="1">STM</strain>
    </source>
</reference>
<evidence type="ECO:0008006" key="2">
    <source>
        <dbReference type="Google" id="ProtNLM"/>
    </source>
</evidence>
<dbReference type="Gene3D" id="3.90.1150.30">
    <property type="match status" value="1"/>
</dbReference>
<organism evidence="1">
    <name type="scientific">termite gut metagenome</name>
    <dbReference type="NCBI Taxonomy" id="433724"/>
    <lineage>
        <taxon>unclassified sequences</taxon>
        <taxon>metagenomes</taxon>
        <taxon>organismal metagenomes</taxon>
    </lineage>
</organism>
<dbReference type="SUPFAM" id="SSF142906">
    <property type="entry name" value="YjbR-like"/>
    <property type="match status" value="1"/>
</dbReference>
<protein>
    <recommendedName>
        <fullName evidence="2">MmcQ/YjbR family DNA-binding protein</fullName>
    </recommendedName>
</protein>
<evidence type="ECO:0000313" key="1">
    <source>
        <dbReference type="EMBL" id="KAA6308667.1"/>
    </source>
</evidence>
<dbReference type="Pfam" id="PF04237">
    <property type="entry name" value="YjbR"/>
    <property type="match status" value="1"/>
</dbReference>
<dbReference type="AlphaFoldDB" id="A0A5J4PGS9"/>
<dbReference type="InterPro" id="IPR058532">
    <property type="entry name" value="YjbR/MT2646/Rv2570-like"/>
</dbReference>
<sequence length="118" mass="13988">MNVELVREYCLQKKAVQETFPFDDVSLVMKIMGKMFILIDLEKANSIALKCDPKRAIELREQYNGISEAFHFNKKYWNNVSFNEDVDDTLIKELIDHSYEEVLKKFTKKLRTALKHKQ</sequence>
<dbReference type="InterPro" id="IPR038056">
    <property type="entry name" value="YjbR-like_sf"/>
</dbReference>
<proteinExistence type="predicted"/>
<dbReference type="PANTHER" id="PTHR35145:SF1">
    <property type="entry name" value="CYTOPLASMIC PROTEIN"/>
    <property type="match status" value="1"/>
</dbReference>
<accession>A0A5J4PGS9</accession>
<dbReference type="PANTHER" id="PTHR35145">
    <property type="entry name" value="CYTOPLASMIC PROTEIN-RELATED"/>
    <property type="match status" value="1"/>
</dbReference>
<comment type="caution">
    <text evidence="1">The sequence shown here is derived from an EMBL/GenBank/DDBJ whole genome shotgun (WGS) entry which is preliminary data.</text>
</comment>
<dbReference type="EMBL" id="SNRY01008368">
    <property type="protein sequence ID" value="KAA6308667.1"/>
    <property type="molecule type" value="Genomic_DNA"/>
</dbReference>
<gene>
    <name evidence="1" type="ORF">EZS27_039707</name>
</gene>